<reference evidence="7" key="2">
    <citation type="journal article" date="2012" name="G3 (Bethesda)">
        <title>Pichia sorbitophila, an interspecies yeast hybrid reveals early steps of genome resolution following polyploidization.</title>
        <authorList>
            <person name="Leh Louis V."/>
            <person name="Despons L."/>
            <person name="Friedrich A."/>
            <person name="Martin T."/>
            <person name="Durrens P."/>
            <person name="Casaregola S."/>
            <person name="Neuveglise C."/>
            <person name="Fairhead C."/>
            <person name="Marck C."/>
            <person name="Cruz J.A."/>
            <person name="Straub M.L."/>
            <person name="Kugler V."/>
            <person name="Sacerdot C."/>
            <person name="Uzunov Z."/>
            <person name="Thierry A."/>
            <person name="Weiss S."/>
            <person name="Bleykasten C."/>
            <person name="De Montigny J."/>
            <person name="Jacques N."/>
            <person name="Jung P."/>
            <person name="Lemaire M."/>
            <person name="Mallet S."/>
            <person name="Morel G."/>
            <person name="Richard G.F."/>
            <person name="Sarkar A."/>
            <person name="Savel G."/>
            <person name="Schacherer J."/>
            <person name="Seret M.L."/>
            <person name="Talla E."/>
            <person name="Samson G."/>
            <person name="Jubin C."/>
            <person name="Poulain J."/>
            <person name="Vacherie B."/>
            <person name="Barbe V."/>
            <person name="Pelletier E."/>
            <person name="Sherman D.J."/>
            <person name="Westhof E."/>
            <person name="Weissenbach J."/>
            <person name="Baret P.V."/>
            <person name="Wincker P."/>
            <person name="Gaillardin C."/>
            <person name="Dujon B."/>
            <person name="Souciet J.L."/>
        </authorList>
    </citation>
    <scope>NUCLEOTIDE SEQUENCE [LARGE SCALE GENOMIC DNA]</scope>
    <source>
        <strain evidence="7">ATCC MYA-4447 / BCRC 22081 / CBS 7064 / NBRC 10061 / NRRL Y-12695</strain>
    </source>
</reference>
<dbReference type="Gene3D" id="3.30.830.10">
    <property type="entry name" value="Metalloenzyme, LuxS/M16 peptidase-like"/>
    <property type="match status" value="2"/>
</dbReference>
<evidence type="ECO:0000256" key="1">
    <source>
        <dbReference type="ARBA" id="ARBA00004173"/>
    </source>
</evidence>
<dbReference type="Pfam" id="PF00675">
    <property type="entry name" value="Peptidase_M16"/>
    <property type="match status" value="1"/>
</dbReference>
<keyword evidence="7" id="KW-1185">Reference proteome</keyword>
<evidence type="ECO:0000313" key="7">
    <source>
        <dbReference type="Proteomes" id="UP000005222"/>
    </source>
</evidence>
<proteinExistence type="predicted"/>
<dbReference type="GO" id="GO:0046872">
    <property type="term" value="F:metal ion binding"/>
    <property type="evidence" value="ECO:0007669"/>
    <property type="project" value="InterPro"/>
</dbReference>
<evidence type="ECO:0000259" key="4">
    <source>
        <dbReference type="Pfam" id="PF05193"/>
    </source>
</evidence>
<dbReference type="InParanoid" id="G8Y6H1"/>
<feature type="domain" description="Peptidase M16 N-terminal" evidence="3">
    <location>
        <begin position="38"/>
        <end position="172"/>
    </location>
</feature>
<dbReference type="GO" id="GO:0005739">
    <property type="term" value="C:mitochondrion"/>
    <property type="evidence" value="ECO:0007669"/>
    <property type="project" value="UniProtKB-SubCell"/>
</dbReference>
<dbReference type="HOGENOM" id="CLU_009902_4_2_1"/>
<evidence type="ECO:0000259" key="3">
    <source>
        <dbReference type="Pfam" id="PF00675"/>
    </source>
</evidence>
<keyword evidence="2" id="KW-0496">Mitochondrion</keyword>
<comment type="subcellular location">
    <subcellularLocation>
        <location evidence="1">Mitochondrion</location>
    </subcellularLocation>
</comment>
<dbReference type="AlphaFoldDB" id="G8Y6H1"/>
<dbReference type="Proteomes" id="UP000005222">
    <property type="component" value="Chromosome L"/>
</dbReference>
<gene>
    <name evidence="6" type="primary">Piso0_003742</name>
    <name evidence="5" type="ORF">GNLVRS01_PISO0K01572g</name>
    <name evidence="6" type="ORF">GNLVRS01_PISO0L01573g</name>
</gene>
<dbReference type="STRING" id="559304.G8Y6H1"/>
<dbReference type="SUPFAM" id="SSF63411">
    <property type="entry name" value="LuxS/MPP-like metallohydrolase"/>
    <property type="match status" value="2"/>
</dbReference>
<dbReference type="OMA" id="TIHKSHI"/>
<evidence type="ECO:0000256" key="2">
    <source>
        <dbReference type="ARBA" id="ARBA00023128"/>
    </source>
</evidence>
<organism evidence="6 7">
    <name type="scientific">Pichia sorbitophila (strain ATCC MYA-4447 / BCRC 22081 / CBS 7064 / NBRC 10061 / NRRL Y-12695)</name>
    <name type="common">Hybrid yeast</name>
    <dbReference type="NCBI Taxonomy" id="559304"/>
    <lineage>
        <taxon>Eukaryota</taxon>
        <taxon>Fungi</taxon>
        <taxon>Dikarya</taxon>
        <taxon>Ascomycota</taxon>
        <taxon>Saccharomycotina</taxon>
        <taxon>Pichiomycetes</taxon>
        <taxon>Debaryomycetaceae</taxon>
        <taxon>Millerozyma</taxon>
    </lineage>
</organism>
<reference evidence="6" key="1">
    <citation type="submission" date="2011-10" db="EMBL/GenBank/DDBJ databases">
        <authorList>
            <person name="Genoscope - CEA"/>
        </authorList>
    </citation>
    <scope>NUCLEOTIDE SEQUENCE</scope>
</reference>
<sequence length="445" mass="48007">MIRGRALRSGISKLTSRRFVSTANNQTVYTTLGNGITVASETNPNANSATVGLWFGAGSRSEHTYSNGISALTSKALARGSGNGLLLSSENGKETNGLLVQTTNENIDAAAQKLAEIVKNSSSLVSDNFDAAKAEVIAEADALEATPSKMVLEHLNASAFQGYSLGLPTLGTSEIVTDLQVQDSVRLLEKHLVGPNVVIAASGNFDHNKLVDALESAGLQLPNGLKPAIKPASFLGSEVRMRDDTMPKAYVSIAAEGEGVNSPAYYVAKVASAIFGNFDHNQTQSLFSSPKLASIVQEYNIVDKYTHFSNSYSDTGLWGFNAEVSNIERLDEFVHFTLKEWNRLSISITDAEVARGKAAVKTALLRELDSTSATASDIANKVLLVGYRKSLTEAFQNIDAITTKDVKAWANTALWDRDIVISGTGQIEALLDYNRWRNEMAMMRW</sequence>
<dbReference type="EMBL" id="FO082049">
    <property type="protein sequence ID" value="CCE83170.1"/>
    <property type="molecule type" value="Genomic_DNA"/>
</dbReference>
<evidence type="ECO:0000313" key="6">
    <source>
        <dbReference type="EMBL" id="CCE84201.1"/>
    </source>
</evidence>
<feature type="domain" description="Peptidase M16 C-terminal" evidence="4">
    <location>
        <begin position="181"/>
        <end position="359"/>
    </location>
</feature>
<dbReference type="FunFam" id="3.30.830.10:FF:000001">
    <property type="entry name" value="Mitochondrial-processing peptidase subunit beta, mitochondrial"/>
    <property type="match status" value="1"/>
</dbReference>
<dbReference type="eggNOG" id="KOG0960">
    <property type="taxonomic scope" value="Eukaryota"/>
</dbReference>
<name>G8Y6H1_PICSO</name>
<dbReference type="InterPro" id="IPR011249">
    <property type="entry name" value="Metalloenz_LuxS/M16"/>
</dbReference>
<evidence type="ECO:0000313" key="5">
    <source>
        <dbReference type="EMBL" id="CCE83170.1"/>
    </source>
</evidence>
<dbReference type="GO" id="GO:0004222">
    <property type="term" value="F:metalloendopeptidase activity"/>
    <property type="evidence" value="ECO:0007669"/>
    <property type="project" value="TreeGrafter"/>
</dbReference>
<dbReference type="GO" id="GO:0009060">
    <property type="term" value="P:aerobic respiration"/>
    <property type="evidence" value="ECO:0007669"/>
    <property type="project" value="TreeGrafter"/>
</dbReference>
<dbReference type="GO" id="GO:0006627">
    <property type="term" value="P:protein processing involved in protein targeting to mitochondrion"/>
    <property type="evidence" value="ECO:0007669"/>
    <property type="project" value="TreeGrafter"/>
</dbReference>
<dbReference type="PANTHER" id="PTHR11851:SF126">
    <property type="entry name" value="CYTOCHROME B-C1 COMPLEX SUBUNIT 1, MITOCHONDRIAL"/>
    <property type="match status" value="1"/>
</dbReference>
<dbReference type="InterPro" id="IPR007863">
    <property type="entry name" value="Peptidase_M16_C"/>
</dbReference>
<dbReference type="Proteomes" id="UP000005222">
    <property type="component" value="Chromosome K"/>
</dbReference>
<dbReference type="Pfam" id="PF05193">
    <property type="entry name" value="Peptidase_M16_C"/>
    <property type="match status" value="1"/>
</dbReference>
<dbReference type="InterPro" id="IPR050361">
    <property type="entry name" value="MPP/UQCRC_Complex"/>
</dbReference>
<dbReference type="EMBL" id="FO082048">
    <property type="protein sequence ID" value="CCE84201.1"/>
    <property type="molecule type" value="Genomic_DNA"/>
</dbReference>
<accession>G8Y6H1</accession>
<dbReference type="OrthoDB" id="10251424at2759"/>
<dbReference type="PANTHER" id="PTHR11851">
    <property type="entry name" value="METALLOPROTEASE"/>
    <property type="match status" value="1"/>
</dbReference>
<dbReference type="InterPro" id="IPR011765">
    <property type="entry name" value="Pept_M16_N"/>
</dbReference>
<protein>
    <submittedName>
        <fullName evidence="6">Piso0_003742 protein</fullName>
    </submittedName>
</protein>
<dbReference type="FunCoup" id="G8Y6H1">
    <property type="interactions" value="673"/>
</dbReference>